<dbReference type="CDD" id="cd01109">
    <property type="entry name" value="HTH_YyaN"/>
    <property type="match status" value="1"/>
</dbReference>
<protein>
    <submittedName>
        <fullName evidence="4">Transcriptional regulator, MerR family</fullName>
    </submittedName>
</protein>
<dbReference type="PANTHER" id="PTHR30204:SF98">
    <property type="entry name" value="HTH-TYPE TRANSCRIPTIONAL REGULATOR ADHR"/>
    <property type="match status" value="1"/>
</dbReference>
<comment type="caution">
    <text evidence="4">The sequence shown here is derived from an EMBL/GenBank/DDBJ whole genome shotgun (WGS) entry which is preliminary data.</text>
</comment>
<dbReference type="PATRIC" id="fig|1415168.3.peg.1549"/>
<evidence type="ECO:0000259" key="3">
    <source>
        <dbReference type="PROSITE" id="PS50937"/>
    </source>
</evidence>
<dbReference type="PROSITE" id="PS00552">
    <property type="entry name" value="HTH_MERR_1"/>
    <property type="match status" value="1"/>
</dbReference>
<feature type="coiled-coil region" evidence="2">
    <location>
        <begin position="70"/>
        <end position="111"/>
    </location>
</feature>
<gene>
    <name evidence="4" type="ORF">U725_01484</name>
</gene>
<dbReference type="GeneID" id="61108554"/>
<reference evidence="4 5" key="1">
    <citation type="submission" date="2014-06" db="EMBL/GenBank/DDBJ databases">
        <title>Draft genome sequence of the putrescine producing strain Lactococcus lactis subsp cremoris GE214.</title>
        <authorList>
            <person name="Ladero V."/>
            <person name="Linares D.M."/>
            <person name="del Rio B."/>
            <person name="Mayo B."/>
            <person name="Martin M.C."/>
            <person name="Fernandez M."/>
            <person name="Alvarez M.A."/>
        </authorList>
    </citation>
    <scope>NUCLEOTIDE SEQUENCE [LARGE SCALE GENOMIC DNA]</scope>
    <source>
        <strain evidence="4 5">GE214</strain>
    </source>
</reference>
<organism evidence="4 5">
    <name type="scientific">Lactococcus cremoris subsp. cremoris GE214</name>
    <dbReference type="NCBI Taxonomy" id="1415168"/>
    <lineage>
        <taxon>Bacteria</taxon>
        <taxon>Bacillati</taxon>
        <taxon>Bacillota</taxon>
        <taxon>Bacilli</taxon>
        <taxon>Lactobacillales</taxon>
        <taxon>Streptococcaceae</taxon>
        <taxon>Lactococcus</taxon>
        <taxon>Lactococcus cremoris subsp. cremoris</taxon>
    </lineage>
</organism>
<dbReference type="PRINTS" id="PR00040">
    <property type="entry name" value="HTHMERR"/>
</dbReference>
<dbReference type="InterPro" id="IPR047057">
    <property type="entry name" value="MerR_fam"/>
</dbReference>
<dbReference type="GO" id="GO:0003700">
    <property type="term" value="F:DNA-binding transcription factor activity"/>
    <property type="evidence" value="ECO:0007669"/>
    <property type="project" value="InterPro"/>
</dbReference>
<dbReference type="SMR" id="A0A084AAJ6"/>
<dbReference type="EMBL" id="AZSI01000048">
    <property type="protein sequence ID" value="KEY62325.1"/>
    <property type="molecule type" value="Genomic_DNA"/>
</dbReference>
<evidence type="ECO:0000313" key="4">
    <source>
        <dbReference type="EMBL" id="KEY62325.1"/>
    </source>
</evidence>
<dbReference type="InterPro" id="IPR009061">
    <property type="entry name" value="DNA-bd_dom_put_sf"/>
</dbReference>
<dbReference type="GO" id="GO:0003677">
    <property type="term" value="F:DNA binding"/>
    <property type="evidence" value="ECO:0007669"/>
    <property type="project" value="UniProtKB-KW"/>
</dbReference>
<dbReference type="Proteomes" id="UP000028401">
    <property type="component" value="Unassembled WGS sequence"/>
</dbReference>
<proteinExistence type="predicted"/>
<dbReference type="PROSITE" id="PS50937">
    <property type="entry name" value="HTH_MERR_2"/>
    <property type="match status" value="1"/>
</dbReference>
<name>A0A084AAJ6_LACLC</name>
<dbReference type="InterPro" id="IPR000551">
    <property type="entry name" value="MerR-type_HTH_dom"/>
</dbReference>
<keyword evidence="1" id="KW-0238">DNA-binding</keyword>
<dbReference type="SUPFAM" id="SSF46955">
    <property type="entry name" value="Putative DNA-binding domain"/>
    <property type="match status" value="1"/>
</dbReference>
<evidence type="ECO:0000256" key="1">
    <source>
        <dbReference type="ARBA" id="ARBA00023125"/>
    </source>
</evidence>
<sequence length="123" mass="13927">MVTIATVAGRTGISAYNLRFYEKEGLISVPRTKAGIRDFDEAAESRINAIRHYRCAGLSLAQIKEVFANTDKHEMIIEVLKARKKEMEKELAELEKSMAYLDKKINIHQERMNEEAAAKASLV</sequence>
<dbReference type="RefSeq" id="WP_011834331.1">
    <property type="nucleotide sequence ID" value="NZ_AZSI01000048.1"/>
</dbReference>
<keyword evidence="2" id="KW-0175">Coiled coil</keyword>
<dbReference type="PANTHER" id="PTHR30204">
    <property type="entry name" value="REDOX-CYCLING DRUG-SENSING TRANSCRIPTIONAL ACTIVATOR SOXR"/>
    <property type="match status" value="1"/>
</dbReference>
<dbReference type="AlphaFoldDB" id="A0A084AAJ6"/>
<dbReference type="Pfam" id="PF13411">
    <property type="entry name" value="MerR_1"/>
    <property type="match status" value="1"/>
</dbReference>
<accession>A0A084AAJ6</accession>
<dbReference type="SMART" id="SM00422">
    <property type="entry name" value="HTH_MERR"/>
    <property type="match status" value="1"/>
</dbReference>
<feature type="domain" description="HTH merR-type" evidence="3">
    <location>
        <begin position="1"/>
        <end position="69"/>
    </location>
</feature>
<dbReference type="Gene3D" id="1.10.1660.10">
    <property type="match status" value="1"/>
</dbReference>
<evidence type="ECO:0000313" key="5">
    <source>
        <dbReference type="Proteomes" id="UP000028401"/>
    </source>
</evidence>
<evidence type="ECO:0000256" key="2">
    <source>
        <dbReference type="SAM" id="Coils"/>
    </source>
</evidence>